<dbReference type="CDD" id="cd22100">
    <property type="entry name" value="F-box_FBXO28"/>
    <property type="match status" value="1"/>
</dbReference>
<evidence type="ECO:0000313" key="5">
    <source>
        <dbReference type="Proteomes" id="UP001152320"/>
    </source>
</evidence>
<dbReference type="Proteomes" id="UP001152320">
    <property type="component" value="Chromosome 3"/>
</dbReference>
<comment type="caution">
    <text evidence="4">The sequence shown here is derived from an EMBL/GenBank/DDBJ whole genome shotgun (WGS) entry which is preliminary data.</text>
</comment>
<feature type="region of interest" description="Disordered" evidence="2">
    <location>
        <begin position="1"/>
        <end position="34"/>
    </location>
</feature>
<gene>
    <name evidence="4" type="ORF">HOLleu_09053</name>
</gene>
<keyword evidence="5" id="KW-1185">Reference proteome</keyword>
<accession>A0A9Q1CIA6</accession>
<dbReference type="InterPro" id="IPR039719">
    <property type="entry name" value="FBXO28"/>
</dbReference>
<feature type="compositionally biased region" description="Low complexity" evidence="2">
    <location>
        <begin position="1"/>
        <end position="13"/>
    </location>
</feature>
<dbReference type="PANTHER" id="PTHR13252:SF9">
    <property type="entry name" value="F-BOX ONLY PROTEIN 28"/>
    <property type="match status" value="1"/>
</dbReference>
<dbReference type="AlphaFoldDB" id="A0A9Q1CIA6"/>
<name>A0A9Q1CIA6_HOLLE</name>
<feature type="compositionally biased region" description="Basic residues" evidence="2">
    <location>
        <begin position="440"/>
        <end position="451"/>
    </location>
</feature>
<dbReference type="PANTHER" id="PTHR13252">
    <property type="entry name" value="F-BOX ONLY PROTEIN 28"/>
    <property type="match status" value="1"/>
</dbReference>
<feature type="compositionally biased region" description="Acidic residues" evidence="2">
    <location>
        <begin position="326"/>
        <end position="336"/>
    </location>
</feature>
<organism evidence="4 5">
    <name type="scientific">Holothuria leucospilota</name>
    <name type="common">Black long sea cucumber</name>
    <name type="synonym">Mertensiothuria leucospilota</name>
    <dbReference type="NCBI Taxonomy" id="206669"/>
    <lineage>
        <taxon>Eukaryota</taxon>
        <taxon>Metazoa</taxon>
        <taxon>Echinodermata</taxon>
        <taxon>Eleutherozoa</taxon>
        <taxon>Echinozoa</taxon>
        <taxon>Holothuroidea</taxon>
        <taxon>Aspidochirotacea</taxon>
        <taxon>Aspidochirotida</taxon>
        <taxon>Holothuriidae</taxon>
        <taxon>Holothuria</taxon>
    </lineage>
</organism>
<evidence type="ECO:0000256" key="2">
    <source>
        <dbReference type="SAM" id="MobiDB-lite"/>
    </source>
</evidence>
<feature type="region of interest" description="Disordered" evidence="2">
    <location>
        <begin position="326"/>
        <end position="451"/>
    </location>
</feature>
<evidence type="ECO:0000313" key="4">
    <source>
        <dbReference type="EMBL" id="KAJ8045932.1"/>
    </source>
</evidence>
<feature type="domain" description="F-box" evidence="3">
    <location>
        <begin position="35"/>
        <end position="83"/>
    </location>
</feature>
<evidence type="ECO:0000256" key="1">
    <source>
        <dbReference type="SAM" id="Coils"/>
    </source>
</evidence>
<dbReference type="OrthoDB" id="5860767at2759"/>
<dbReference type="InterPro" id="IPR001810">
    <property type="entry name" value="F-box_dom"/>
</dbReference>
<dbReference type="EMBL" id="JAIZAY010000003">
    <property type="protein sequence ID" value="KAJ8045932.1"/>
    <property type="molecule type" value="Genomic_DNA"/>
</dbReference>
<dbReference type="InterPro" id="IPR036047">
    <property type="entry name" value="F-box-like_dom_sf"/>
</dbReference>
<keyword evidence="1" id="KW-0175">Coiled coil</keyword>
<reference evidence="4" key="1">
    <citation type="submission" date="2021-10" db="EMBL/GenBank/DDBJ databases">
        <title>Tropical sea cucumber genome reveals ecological adaptation and Cuvierian tubules defense mechanism.</title>
        <authorList>
            <person name="Chen T."/>
        </authorList>
    </citation>
    <scope>NUCLEOTIDE SEQUENCE</scope>
    <source>
        <strain evidence="4">Nanhai2018</strain>
        <tissue evidence="4">Muscle</tissue>
    </source>
</reference>
<dbReference type="PROSITE" id="PS50181">
    <property type="entry name" value="FBOX"/>
    <property type="match status" value="1"/>
</dbReference>
<protein>
    <submittedName>
        <fullName evidence="4">F-box only protein 28</fullName>
    </submittedName>
</protein>
<dbReference type="Pfam" id="PF00646">
    <property type="entry name" value="F-box"/>
    <property type="match status" value="1"/>
</dbReference>
<dbReference type="SUPFAM" id="SSF81383">
    <property type="entry name" value="F-box domain"/>
    <property type="match status" value="1"/>
</dbReference>
<feature type="coiled-coil region" evidence="1">
    <location>
        <begin position="258"/>
        <end position="308"/>
    </location>
</feature>
<sequence length="451" mass="50746">MASTATTPSITAARPNVSKLGVKQGGTSKAPRPMTRTLMMMPDDILTMVLSLCTYDEISQLRMICHRFNRICQRLLNQGLQKLERYHSNCLKKLKSQLPRRESERRQHPLARHCDILSAVETRLSLLAMTYSKYIDLKVCCFIPGKVVDEAMRVLTLVMNSKEAPRTHDLLQELRDISSMAMEHFDEKIAPGLRKKLSEGQPVHATTIGAALTLKDISQTSPVMPSTSGRQMNKLHHQIKTANYNFSEVVKDMKALKSQVLELRKVRYEQEKKITQQQQVMVELSSKVTSQNERITEQERKMALLEQQLRNVPGTSQEPQVYFTIDEDGGSLEDECKDEKGTDIEEGDDKLEASRGNLDEPDDVNDTDTQDTGNKKKSTGKKPTDLVPSDNNEEETAALGNDGDVIEDVSTVSVTKVGQRSVRKRKASRDEGKNTSSIVSKKRRQKSDKGK</sequence>
<proteinExistence type="predicted"/>
<evidence type="ECO:0000259" key="3">
    <source>
        <dbReference type="PROSITE" id="PS50181"/>
    </source>
</evidence>
<feature type="compositionally biased region" description="Acidic residues" evidence="2">
    <location>
        <begin position="359"/>
        <end position="369"/>
    </location>
</feature>
<dbReference type="GO" id="GO:0000209">
    <property type="term" value="P:protein polyubiquitination"/>
    <property type="evidence" value="ECO:0007669"/>
    <property type="project" value="TreeGrafter"/>
</dbReference>